<dbReference type="EMBL" id="LJIG01016148">
    <property type="protein sequence ID" value="KRT81472.1"/>
    <property type="molecule type" value="Genomic_DNA"/>
</dbReference>
<evidence type="ECO:0000256" key="6">
    <source>
        <dbReference type="ARBA" id="ARBA00022840"/>
    </source>
</evidence>
<evidence type="ECO:0000313" key="11">
    <source>
        <dbReference type="EMBL" id="KRT81472.1"/>
    </source>
</evidence>
<keyword evidence="5 11" id="KW-0347">Helicase</keyword>
<feature type="compositionally biased region" description="Low complexity" evidence="9">
    <location>
        <begin position="873"/>
        <end position="886"/>
    </location>
</feature>
<feature type="region of interest" description="Disordered" evidence="9">
    <location>
        <begin position="829"/>
        <end position="1029"/>
    </location>
</feature>
<dbReference type="PANTHER" id="PTHR45797:SF1">
    <property type="entry name" value="HELICASE ARIP4"/>
    <property type="match status" value="1"/>
</dbReference>
<feature type="compositionally biased region" description="Basic and acidic residues" evidence="9">
    <location>
        <begin position="502"/>
        <end position="525"/>
    </location>
</feature>
<feature type="compositionally biased region" description="Low complexity" evidence="9">
    <location>
        <begin position="896"/>
        <end position="905"/>
    </location>
</feature>
<feature type="domain" description="Helicase C-terminal" evidence="10">
    <location>
        <begin position="277"/>
        <end position="450"/>
    </location>
</feature>
<proteinExistence type="inferred from homology"/>
<dbReference type="Proteomes" id="UP000051574">
    <property type="component" value="Unassembled WGS sequence"/>
</dbReference>
<name>A0A0T6B1W4_9SCAR</name>
<evidence type="ECO:0000313" key="12">
    <source>
        <dbReference type="Proteomes" id="UP000051574"/>
    </source>
</evidence>
<dbReference type="AlphaFoldDB" id="A0A0T6B1W4"/>
<keyword evidence="4" id="KW-0378">Hydrolase</keyword>
<evidence type="ECO:0000256" key="3">
    <source>
        <dbReference type="ARBA" id="ARBA00022741"/>
    </source>
</evidence>
<dbReference type="GO" id="GO:0003677">
    <property type="term" value="F:DNA binding"/>
    <property type="evidence" value="ECO:0007669"/>
    <property type="project" value="UniProtKB-KW"/>
</dbReference>
<evidence type="ECO:0000256" key="7">
    <source>
        <dbReference type="ARBA" id="ARBA00023125"/>
    </source>
</evidence>
<feature type="compositionally biased region" description="Polar residues" evidence="9">
    <location>
        <begin position="1"/>
        <end position="65"/>
    </location>
</feature>
<comment type="caution">
    <text evidence="11">The sequence shown here is derived from an EMBL/GenBank/DDBJ whole genome shotgun (WGS) entry which is preliminary data.</text>
</comment>
<feature type="compositionally biased region" description="Basic and acidic residues" evidence="9">
    <location>
        <begin position="718"/>
        <end position="733"/>
    </location>
</feature>
<keyword evidence="7" id="KW-0238">DNA-binding</keyword>
<keyword evidence="6" id="KW-0067">ATP-binding</keyword>
<evidence type="ECO:0000256" key="8">
    <source>
        <dbReference type="ARBA" id="ARBA00023242"/>
    </source>
</evidence>
<reference evidence="11 12" key="1">
    <citation type="submission" date="2015-09" db="EMBL/GenBank/DDBJ databases">
        <title>Draft genome of the scarab beetle Oryctes borbonicus.</title>
        <authorList>
            <person name="Meyer J.M."/>
            <person name="Markov G.V."/>
            <person name="Baskaran P."/>
            <person name="Herrmann M."/>
            <person name="Sommer R.J."/>
            <person name="Roedelsperger C."/>
        </authorList>
    </citation>
    <scope>NUCLEOTIDE SEQUENCE [LARGE SCALE GENOMIC DNA]</scope>
    <source>
        <strain evidence="11">OB123</strain>
        <tissue evidence="11">Whole animal</tissue>
    </source>
</reference>
<evidence type="ECO:0000256" key="9">
    <source>
        <dbReference type="SAM" id="MobiDB-lite"/>
    </source>
</evidence>
<protein>
    <submittedName>
        <fullName evidence="11">Helicase</fullName>
    </submittedName>
</protein>
<feature type="compositionally biased region" description="Low complexity" evidence="9">
    <location>
        <begin position="929"/>
        <end position="946"/>
    </location>
</feature>
<feature type="compositionally biased region" description="Basic and acidic residues" evidence="9">
    <location>
        <begin position="764"/>
        <end position="781"/>
    </location>
</feature>
<dbReference type="SUPFAM" id="SSF52540">
    <property type="entry name" value="P-loop containing nucleoside triphosphate hydrolases"/>
    <property type="match status" value="1"/>
</dbReference>
<comment type="similarity">
    <text evidence="2">Belongs to the SNF2/RAD54 helicase family.</text>
</comment>
<feature type="compositionally biased region" description="Pro residues" evidence="9">
    <location>
        <begin position="909"/>
        <end position="924"/>
    </location>
</feature>
<feature type="compositionally biased region" description="Pro residues" evidence="9">
    <location>
        <begin position="947"/>
        <end position="1029"/>
    </location>
</feature>
<dbReference type="GO" id="GO:0004386">
    <property type="term" value="F:helicase activity"/>
    <property type="evidence" value="ECO:0007669"/>
    <property type="project" value="UniProtKB-KW"/>
</dbReference>
<dbReference type="SMART" id="SM00490">
    <property type="entry name" value="HELICc"/>
    <property type="match status" value="1"/>
</dbReference>
<dbReference type="PROSITE" id="PS51194">
    <property type="entry name" value="HELICASE_CTER"/>
    <property type="match status" value="1"/>
</dbReference>
<dbReference type="OrthoDB" id="2020972at2759"/>
<dbReference type="InterPro" id="IPR027417">
    <property type="entry name" value="P-loop_NTPase"/>
</dbReference>
<feature type="compositionally biased region" description="Polar residues" evidence="9">
    <location>
        <begin position="116"/>
        <end position="146"/>
    </location>
</feature>
<dbReference type="InterPro" id="IPR049730">
    <property type="entry name" value="SNF2/RAD54-like_C"/>
</dbReference>
<dbReference type="PANTHER" id="PTHR45797">
    <property type="entry name" value="RAD54-LIKE"/>
    <property type="match status" value="1"/>
</dbReference>
<dbReference type="Gene3D" id="3.40.50.300">
    <property type="entry name" value="P-loop containing nucleotide triphosphate hydrolases"/>
    <property type="match status" value="1"/>
</dbReference>
<dbReference type="InterPro" id="IPR044574">
    <property type="entry name" value="ARIP4-like"/>
</dbReference>
<evidence type="ECO:0000256" key="4">
    <source>
        <dbReference type="ARBA" id="ARBA00022801"/>
    </source>
</evidence>
<feature type="region of interest" description="Disordered" evidence="9">
    <location>
        <begin position="502"/>
        <end position="556"/>
    </location>
</feature>
<keyword evidence="8" id="KW-0539">Nucleus</keyword>
<organism evidence="11 12">
    <name type="scientific">Oryctes borbonicus</name>
    <dbReference type="NCBI Taxonomy" id="1629725"/>
    <lineage>
        <taxon>Eukaryota</taxon>
        <taxon>Metazoa</taxon>
        <taxon>Ecdysozoa</taxon>
        <taxon>Arthropoda</taxon>
        <taxon>Hexapoda</taxon>
        <taxon>Insecta</taxon>
        <taxon>Pterygota</taxon>
        <taxon>Neoptera</taxon>
        <taxon>Endopterygota</taxon>
        <taxon>Coleoptera</taxon>
        <taxon>Polyphaga</taxon>
        <taxon>Scarabaeiformia</taxon>
        <taxon>Scarabaeidae</taxon>
        <taxon>Dynastinae</taxon>
        <taxon>Oryctes</taxon>
    </lineage>
</organism>
<dbReference type="GO" id="GO:0005524">
    <property type="term" value="F:ATP binding"/>
    <property type="evidence" value="ECO:0007669"/>
    <property type="project" value="UniProtKB-KW"/>
</dbReference>
<keyword evidence="12" id="KW-1185">Reference proteome</keyword>
<keyword evidence="3" id="KW-0547">Nucleotide-binding</keyword>
<dbReference type="GO" id="GO:0016887">
    <property type="term" value="F:ATP hydrolysis activity"/>
    <property type="evidence" value="ECO:0007669"/>
    <property type="project" value="InterPro"/>
</dbReference>
<gene>
    <name evidence="11" type="ORF">AMK59_5899</name>
</gene>
<feature type="region of interest" description="Disordered" evidence="9">
    <location>
        <begin position="710"/>
        <end position="802"/>
    </location>
</feature>
<accession>A0A0T6B1W4</accession>
<dbReference type="InterPro" id="IPR001650">
    <property type="entry name" value="Helicase_C-like"/>
</dbReference>
<evidence type="ECO:0000256" key="5">
    <source>
        <dbReference type="ARBA" id="ARBA00022806"/>
    </source>
</evidence>
<feature type="compositionally biased region" description="Low complexity" evidence="9">
    <location>
        <begin position="836"/>
        <end position="861"/>
    </location>
</feature>
<sequence>QQGNISVTQSGNFPSNSQQNNFPVLGNQQGNFPPNSNQGGFPNSQGNFSNTNNQQSGNFPPNNQGSFPPNSTQSSTFPPSSSSNQPQTQNQAFQQPTNFQNFPPQSQQQSQQQPQGFWNQDSNFKQPNDSYNNFRPPFNQNCNTNQPWLKKEDHKPIINSPIKLEGGSSESKPKINIISDIKLSSGGAFDMKKINILSDIKLDPKKEFEELKEEKLEIKNTKQEPPKQETSEDDVKIVNEAVPPAKAATKEDTGIPYDWAIELLKDYVPGIIENSAKMEILFCIIKESIALGDRLLLFSQSLITLDLIEQFLQMNMCPGETHNWAKNVNYYRLDGSTSALEREKLINEFNSNPKIYLFLVSTRAGSLGINLIGANRVVVLDASWNPCHDTQAVCRVYRYGQRKPCFVYRLVVDNCLEKKIYDRQINKQGMSDRVVDECNPDAHLTMKDVSTLCWDDAEEAEVKDWSHCKENYIDVVLQKVLVQYGTRLNKEPFHHESLLVDRKDKQLSQQEKRLAKKGYEREKQAARQPAYNVGSMARGHRPVASVRPMQQGGERPSRWIPAEHWQRQGMTAQEMTLPLDVVIPTNHSDKNSIVLKAGQKVLVLKSPKGVYMQLESGKIVAVKTAIKVRGKVEDDVAKVKATIPPSIKNNTALSVIPQKRAVRPFTPNLAKFNMRSVKQNVPNLVSRIQSVTKRVQTAKTKPYQIGQEIARAINQPRSETESHPSSSDEERVHVEKRHFNFGKESGLTIEPRMKGSADTSRSNSLERRDLSSSEVEVEMHTGTRAKNYKSKGSKNSSSALERLERSASNMIESKQTFQETLDSITSTYPEEEKLSDTSSHASTTHSANQSSQSISSTTSDQDVIPVEDQPYQSESEATPSAAPAESTKSDIPTPEYGYNNYYGYNHMQPYPPPPQGYPGYPQPPLYDMMGYPQPQQPQYNYGMYPPQNYPPQHQYPPQAPYDYGQPPPQGPVYPGYAPYPPQQYPPPPQGMYPPPGAPPPAGYPDYQYPPPPHAAAPPPPPAAPYYPGH</sequence>
<feature type="non-terminal residue" evidence="11">
    <location>
        <position position="1"/>
    </location>
</feature>
<evidence type="ECO:0000256" key="1">
    <source>
        <dbReference type="ARBA" id="ARBA00004123"/>
    </source>
</evidence>
<evidence type="ECO:0000259" key="10">
    <source>
        <dbReference type="PROSITE" id="PS51194"/>
    </source>
</evidence>
<dbReference type="GO" id="GO:0005634">
    <property type="term" value="C:nucleus"/>
    <property type="evidence" value="ECO:0007669"/>
    <property type="project" value="UniProtKB-SubCell"/>
</dbReference>
<dbReference type="Pfam" id="PF00271">
    <property type="entry name" value="Helicase_C"/>
    <property type="match status" value="1"/>
</dbReference>
<evidence type="ECO:0000256" key="2">
    <source>
        <dbReference type="ARBA" id="ARBA00007025"/>
    </source>
</evidence>
<feature type="compositionally biased region" description="Low complexity" evidence="9">
    <location>
        <begin position="66"/>
        <end position="115"/>
    </location>
</feature>
<dbReference type="CDD" id="cd18793">
    <property type="entry name" value="SF2_C_SNF"/>
    <property type="match status" value="1"/>
</dbReference>
<comment type="subcellular location">
    <subcellularLocation>
        <location evidence="1">Nucleus</location>
    </subcellularLocation>
</comment>
<feature type="region of interest" description="Disordered" evidence="9">
    <location>
        <begin position="1"/>
        <end position="146"/>
    </location>
</feature>